<proteinExistence type="predicted"/>
<reference evidence="1" key="1">
    <citation type="submission" date="2018-06" db="EMBL/GenBank/DDBJ databases">
        <authorList>
            <person name="Zhirakovskaya E."/>
        </authorList>
    </citation>
    <scope>NUCLEOTIDE SEQUENCE</scope>
</reference>
<dbReference type="Pfam" id="PF19991">
    <property type="entry name" value="HMA_2"/>
    <property type="match status" value="1"/>
</dbReference>
<evidence type="ECO:0000313" key="1">
    <source>
        <dbReference type="EMBL" id="VAX33987.1"/>
    </source>
</evidence>
<dbReference type="EMBL" id="UOGI01000231">
    <property type="protein sequence ID" value="VAX33987.1"/>
    <property type="molecule type" value="Genomic_DNA"/>
</dbReference>
<accession>A0A3B1DYD9</accession>
<sequence>MLSEAYLIHRSPGRFRIKIPARKGDTHYFASITEKLSRLKEIEKIAANPATASLLVLHKTETKTIAGYAESNSLFKIESYRYSPEITSQGIVDIFKEFNTLMKGITGNTLDIPGMAFLGLLGTGIYQISRGNLAAPAWYTAFWYSMNIFLKGMPAKKQVLS</sequence>
<dbReference type="AlphaFoldDB" id="A0A3B1DYD9"/>
<name>A0A3B1DYD9_9ZZZZ</name>
<protein>
    <submittedName>
        <fullName evidence="1">Uncharacterized protein</fullName>
    </submittedName>
</protein>
<gene>
    <name evidence="1" type="ORF">MNBD_NITROSPIRAE03-50</name>
</gene>
<organism evidence="1">
    <name type="scientific">hydrothermal vent metagenome</name>
    <dbReference type="NCBI Taxonomy" id="652676"/>
    <lineage>
        <taxon>unclassified sequences</taxon>
        <taxon>metagenomes</taxon>
        <taxon>ecological metagenomes</taxon>
    </lineage>
</organism>